<gene>
    <name evidence="1" type="ORF">NITFAB_2431</name>
</gene>
<name>A0A2X0RGE5_9PROT</name>
<proteinExistence type="predicted"/>
<evidence type="ECO:0000313" key="1">
    <source>
        <dbReference type="EMBL" id="SPS06834.1"/>
    </source>
</evidence>
<reference evidence="1" key="1">
    <citation type="submission" date="2018-05" db="EMBL/GenBank/DDBJ databases">
        <authorList>
            <person name="Lanie J.A."/>
            <person name="Ng W.-L."/>
            <person name="Kazmierczak K.M."/>
            <person name="Andrzejewski T.M."/>
            <person name="Davidsen T.M."/>
            <person name="Wayne K.J."/>
            <person name="Tettelin H."/>
            <person name="Glass J.I."/>
            <person name="Rusch D."/>
            <person name="Podicherti R."/>
            <person name="Tsui H.-C.T."/>
            <person name="Winkler M.E."/>
        </authorList>
    </citation>
    <scope>NUCLEOTIDE SEQUENCE</scope>
    <source>
        <strain evidence="1">KNB</strain>
    </source>
</reference>
<protein>
    <submittedName>
        <fullName evidence="1">Uncharacterized protein</fullName>
    </submittedName>
</protein>
<sequence>MVGIAFDSITGAGELRVSSFRVGVLLHAVRTNAANSIHPVCIFIFLAPC</sequence>
<dbReference type="AlphaFoldDB" id="A0A2X0RGE5"/>
<dbReference type="EMBL" id="LS423452">
    <property type="protein sequence ID" value="SPS06834.1"/>
    <property type="molecule type" value="Genomic_DNA"/>
</dbReference>
<accession>A0A2X0RGE5</accession>
<organism evidence="1">
    <name type="scientific">Candidatus Nitrotoga fabula</name>
    <dbReference type="NCBI Taxonomy" id="2182327"/>
    <lineage>
        <taxon>Bacteria</taxon>
        <taxon>Pseudomonadati</taxon>
        <taxon>Pseudomonadota</taxon>
        <taxon>Betaproteobacteria</taxon>
        <taxon>Nitrosomonadales</taxon>
        <taxon>Gallionellaceae</taxon>
        <taxon>Candidatus Nitrotoga</taxon>
    </lineage>
</organism>